<dbReference type="EMBL" id="BAAATJ010000011">
    <property type="protein sequence ID" value="GAA2399795.1"/>
    <property type="molecule type" value="Genomic_DNA"/>
</dbReference>
<comment type="caution">
    <text evidence="1">The sequence shown here is derived from an EMBL/GenBank/DDBJ whole genome shotgun (WGS) entry which is preliminary data.</text>
</comment>
<reference evidence="1 2" key="1">
    <citation type="journal article" date="2019" name="Int. J. Syst. Evol. Microbiol.">
        <title>The Global Catalogue of Microorganisms (GCM) 10K type strain sequencing project: providing services to taxonomists for standard genome sequencing and annotation.</title>
        <authorList>
            <consortium name="The Broad Institute Genomics Platform"/>
            <consortium name="The Broad Institute Genome Sequencing Center for Infectious Disease"/>
            <person name="Wu L."/>
            <person name="Ma J."/>
        </authorList>
    </citation>
    <scope>NUCLEOTIDE SEQUENCE [LARGE SCALE GENOMIC DNA]</scope>
    <source>
        <strain evidence="1 2">JCM 6921</strain>
    </source>
</reference>
<sequence length="208" mass="21515">MESVARGGTRWKRFAVVMVPSVAATAAVGIGLAQGVLAASFSISGQQAKVKVKELDGTGFIQYGAFDVTHGKERIPVAVSAFRSAELKGLCQSVVVPVPGIGDVTLRLTAGNGPKVVKAENLYIDLEQLDADATFRDINIGIAAGASEQGPGVKAGDHADPGGFAQEAKSAYLTDVEQTSWATSAGTFQLSGLSMKVLKGKGKDVECF</sequence>
<dbReference type="RefSeq" id="WP_344631311.1">
    <property type="nucleotide sequence ID" value="NZ_BAAATJ010000011.1"/>
</dbReference>
<protein>
    <submittedName>
        <fullName evidence="1">DUF6230 family protein</fullName>
    </submittedName>
</protein>
<organism evidence="1 2">
    <name type="scientific">Streptomyces glaucosporus</name>
    <dbReference type="NCBI Taxonomy" id="284044"/>
    <lineage>
        <taxon>Bacteria</taxon>
        <taxon>Bacillati</taxon>
        <taxon>Actinomycetota</taxon>
        <taxon>Actinomycetes</taxon>
        <taxon>Kitasatosporales</taxon>
        <taxon>Streptomycetaceae</taxon>
        <taxon>Streptomyces</taxon>
    </lineage>
</organism>
<dbReference type="Proteomes" id="UP001500058">
    <property type="component" value="Unassembled WGS sequence"/>
</dbReference>
<name>A0ABN3IBP4_9ACTN</name>
<accession>A0ABN3IBP4</accession>
<dbReference type="InterPro" id="IPR046198">
    <property type="entry name" value="DUF6230"/>
</dbReference>
<gene>
    <name evidence="1" type="ORF">GCM10010420_27960</name>
</gene>
<proteinExistence type="predicted"/>
<dbReference type="Pfam" id="PF19741">
    <property type="entry name" value="DUF6230"/>
    <property type="match status" value="1"/>
</dbReference>
<evidence type="ECO:0000313" key="2">
    <source>
        <dbReference type="Proteomes" id="UP001500058"/>
    </source>
</evidence>
<keyword evidence="2" id="KW-1185">Reference proteome</keyword>
<evidence type="ECO:0000313" key="1">
    <source>
        <dbReference type="EMBL" id="GAA2399795.1"/>
    </source>
</evidence>